<organism evidence="2 3">
    <name type="scientific">Daphnia magna</name>
    <dbReference type="NCBI Taxonomy" id="35525"/>
    <lineage>
        <taxon>Eukaryota</taxon>
        <taxon>Metazoa</taxon>
        <taxon>Ecdysozoa</taxon>
        <taxon>Arthropoda</taxon>
        <taxon>Crustacea</taxon>
        <taxon>Branchiopoda</taxon>
        <taxon>Diplostraca</taxon>
        <taxon>Cladocera</taxon>
        <taxon>Anomopoda</taxon>
        <taxon>Daphniidae</taxon>
        <taxon>Daphnia</taxon>
    </lineage>
</organism>
<gene>
    <name evidence="2" type="ORF">APZ42_003226</name>
</gene>
<sequence>SLADVGRMVGRHRPPLLLCAVARPGGGYLDRLAHPLLPYRPGDDRRARRRDRDGCRLGRRHPHQGAGLRAVGGLCRAGGCPL</sequence>
<accession>A0A164HPY0</accession>
<feature type="compositionally biased region" description="Basic and acidic residues" evidence="1">
    <location>
        <begin position="41"/>
        <end position="56"/>
    </location>
</feature>
<dbReference type="Proteomes" id="UP000076858">
    <property type="component" value="Unassembled WGS sequence"/>
</dbReference>
<feature type="non-terminal residue" evidence="2">
    <location>
        <position position="82"/>
    </location>
</feature>
<comment type="caution">
    <text evidence="2">The sequence shown here is derived from an EMBL/GenBank/DDBJ whole genome shotgun (WGS) entry which is preliminary data.</text>
</comment>
<proteinExistence type="predicted"/>
<reference evidence="2 3" key="1">
    <citation type="submission" date="2016-03" db="EMBL/GenBank/DDBJ databases">
        <title>EvidentialGene: Evidence-directed Construction of Genes on Genomes.</title>
        <authorList>
            <person name="Gilbert D.G."/>
            <person name="Choi J.-H."/>
            <person name="Mockaitis K."/>
            <person name="Colbourne J."/>
            <person name="Pfrender M."/>
        </authorList>
    </citation>
    <scope>NUCLEOTIDE SEQUENCE [LARGE SCALE GENOMIC DNA]</scope>
    <source>
        <strain evidence="2 3">Xinb3</strain>
        <tissue evidence="2">Complete organism</tissue>
    </source>
</reference>
<dbReference type="EMBL" id="LRGB01009903">
    <property type="protein sequence ID" value="KZS00452.1"/>
    <property type="molecule type" value="Genomic_DNA"/>
</dbReference>
<feature type="non-terminal residue" evidence="2">
    <location>
        <position position="1"/>
    </location>
</feature>
<evidence type="ECO:0000313" key="3">
    <source>
        <dbReference type="Proteomes" id="UP000076858"/>
    </source>
</evidence>
<keyword evidence="3" id="KW-1185">Reference proteome</keyword>
<dbReference type="AlphaFoldDB" id="A0A164HPY0"/>
<protein>
    <submittedName>
        <fullName evidence="2">Uncharacterized protein</fullName>
    </submittedName>
</protein>
<evidence type="ECO:0000256" key="1">
    <source>
        <dbReference type="SAM" id="MobiDB-lite"/>
    </source>
</evidence>
<feature type="region of interest" description="Disordered" evidence="1">
    <location>
        <begin position="40"/>
        <end position="61"/>
    </location>
</feature>
<evidence type="ECO:0000313" key="2">
    <source>
        <dbReference type="EMBL" id="KZS00452.1"/>
    </source>
</evidence>
<name>A0A164HPY0_9CRUS</name>